<dbReference type="RefSeq" id="WP_065208211.1">
    <property type="nucleotide sequence ID" value="NZ_JABJXE010000015.1"/>
</dbReference>
<feature type="signal peptide" evidence="1">
    <location>
        <begin position="1"/>
        <end position="23"/>
    </location>
</feature>
<protein>
    <recommendedName>
        <fullName evidence="4">Conjugal transfer protein</fullName>
    </recommendedName>
</protein>
<dbReference type="AlphaFoldDB" id="A0A2N4UPU1"/>
<dbReference type="PROSITE" id="PS51257">
    <property type="entry name" value="PROKAR_LIPOPROTEIN"/>
    <property type="match status" value="1"/>
</dbReference>
<organism evidence="2 3">
    <name type="scientific">Photobacterium carnosum</name>
    <dbReference type="NCBI Taxonomy" id="2023717"/>
    <lineage>
        <taxon>Bacteria</taxon>
        <taxon>Pseudomonadati</taxon>
        <taxon>Pseudomonadota</taxon>
        <taxon>Gammaproteobacteria</taxon>
        <taxon>Vibrionales</taxon>
        <taxon>Vibrionaceae</taxon>
        <taxon>Photobacterium</taxon>
    </lineage>
</organism>
<keyword evidence="1" id="KW-0732">Signal</keyword>
<sequence length="139" mass="15686">MQTKHLISSVIIATTLAMSGCTAAPKDLFPTDNMTMQEIYDNHSAGGQDGEVGKLWDGGRHFVNKRVATPTERNITPYINHGTPKPEFRMLQNPTMYLFVNTHMSTRDNIVVPAYVTEFKLLERDEYALPGEVNLSNWK</sequence>
<dbReference type="EMBL" id="NPIB01000020">
    <property type="protein sequence ID" value="PLC57037.1"/>
    <property type="molecule type" value="Genomic_DNA"/>
</dbReference>
<reference evidence="2 3" key="1">
    <citation type="journal article" date="2018" name="Syst. Appl. Microbiol.">
        <title>Photobacterium carnosum sp. nov., isolated from spoiled modified atmosphere packaged poultry meat.</title>
        <authorList>
            <person name="Hilgarth M."/>
            <person name="Fuertes S."/>
            <person name="Ehrmann M."/>
            <person name="Vogel R.F."/>
        </authorList>
    </citation>
    <scope>NUCLEOTIDE SEQUENCE [LARGE SCALE GENOMIC DNA]</scope>
    <source>
        <strain evidence="2 3">TMW 2.2021</strain>
    </source>
</reference>
<name>A0A2N4UPU1_9GAMM</name>
<keyword evidence="3" id="KW-1185">Reference proteome</keyword>
<feature type="chain" id="PRO_5014975920" description="Conjugal transfer protein" evidence="1">
    <location>
        <begin position="24"/>
        <end position="139"/>
    </location>
</feature>
<evidence type="ECO:0000313" key="3">
    <source>
        <dbReference type="Proteomes" id="UP000234420"/>
    </source>
</evidence>
<proteinExistence type="predicted"/>
<evidence type="ECO:0000313" key="2">
    <source>
        <dbReference type="EMBL" id="PLC57037.1"/>
    </source>
</evidence>
<evidence type="ECO:0008006" key="4">
    <source>
        <dbReference type="Google" id="ProtNLM"/>
    </source>
</evidence>
<evidence type="ECO:0000256" key="1">
    <source>
        <dbReference type="SAM" id="SignalP"/>
    </source>
</evidence>
<dbReference type="Proteomes" id="UP000234420">
    <property type="component" value="Unassembled WGS sequence"/>
</dbReference>
<accession>A0A2N4UPU1</accession>
<comment type="caution">
    <text evidence="2">The sequence shown here is derived from an EMBL/GenBank/DDBJ whole genome shotgun (WGS) entry which is preliminary data.</text>
</comment>
<gene>
    <name evidence="2" type="ORF">CIK00_14740</name>
</gene>